<accession>A0ABV3DEX8</accession>
<gene>
    <name evidence="2" type="ORF">AB0C36_12400</name>
</gene>
<reference evidence="2 3" key="1">
    <citation type="submission" date="2024-06" db="EMBL/GenBank/DDBJ databases">
        <title>The Natural Products Discovery Center: Release of the First 8490 Sequenced Strains for Exploring Actinobacteria Biosynthetic Diversity.</title>
        <authorList>
            <person name="Kalkreuter E."/>
            <person name="Kautsar S.A."/>
            <person name="Yang D."/>
            <person name="Bader C.D."/>
            <person name="Teijaro C.N."/>
            <person name="Fluegel L."/>
            <person name="Davis C.M."/>
            <person name="Simpson J.R."/>
            <person name="Lauterbach L."/>
            <person name="Steele A.D."/>
            <person name="Gui C."/>
            <person name="Meng S."/>
            <person name="Li G."/>
            <person name="Viehrig K."/>
            <person name="Ye F."/>
            <person name="Su P."/>
            <person name="Kiefer A.F."/>
            <person name="Nichols A."/>
            <person name="Cepeda A.J."/>
            <person name="Yan W."/>
            <person name="Fan B."/>
            <person name="Jiang Y."/>
            <person name="Adhikari A."/>
            <person name="Zheng C.-J."/>
            <person name="Schuster L."/>
            <person name="Cowan T.M."/>
            <person name="Smanski M.J."/>
            <person name="Chevrette M.G."/>
            <person name="De Carvalho L.P.S."/>
            <person name="Shen B."/>
        </authorList>
    </citation>
    <scope>NUCLEOTIDE SEQUENCE [LARGE SCALE GENOMIC DNA]</scope>
    <source>
        <strain evidence="2 3">NPDC048946</strain>
    </source>
</reference>
<keyword evidence="1" id="KW-1133">Transmembrane helix</keyword>
<proteinExistence type="predicted"/>
<feature type="transmembrane region" description="Helical" evidence="1">
    <location>
        <begin position="92"/>
        <end position="117"/>
    </location>
</feature>
<evidence type="ECO:0000256" key="1">
    <source>
        <dbReference type="SAM" id="Phobius"/>
    </source>
</evidence>
<evidence type="ECO:0000313" key="3">
    <source>
        <dbReference type="Proteomes" id="UP001551482"/>
    </source>
</evidence>
<dbReference type="PANTHER" id="PTHR37305:SF1">
    <property type="entry name" value="MEMBRANE PROTEIN"/>
    <property type="match status" value="1"/>
</dbReference>
<keyword evidence="1" id="KW-0472">Membrane</keyword>
<feature type="transmembrane region" description="Helical" evidence="1">
    <location>
        <begin position="223"/>
        <end position="244"/>
    </location>
</feature>
<dbReference type="RefSeq" id="WP_358352840.1">
    <property type="nucleotide sequence ID" value="NZ_JBEZFP010000024.1"/>
</dbReference>
<sequence>MSRTEAVTLPGAGTPQAQAAQERAAFSVPLPRARGLLASEMRLVFRRPRTYAMLAFLAAVPVLLGVALRYFTDGAGGGGDEGLEFVSQVTNNGLFLVFASLAATLPFFLPMTVGVVAGDAVAGEASAGTLRYLLVAPAGRIRLLLVKYAGLVAFCLAATFTVALSALAVGAVLFPMGDVPLLNGDSIPMTEALVRALLIAVAVAVSLLGIAAIGLFVSTLTSVPVAAMATTVGLVIVASILSAIPQFHALHPWLFTDQWMSYGDLLRDPIVTDGVVRNLELQAAYTLVFGAAAWARMADRDVTC</sequence>
<dbReference type="Pfam" id="PF12679">
    <property type="entry name" value="ABC2_membrane_2"/>
    <property type="match status" value="1"/>
</dbReference>
<evidence type="ECO:0000313" key="2">
    <source>
        <dbReference type="EMBL" id="MEU8134300.1"/>
    </source>
</evidence>
<organism evidence="2 3">
    <name type="scientific">Streptodolium elevatio</name>
    <dbReference type="NCBI Taxonomy" id="3157996"/>
    <lineage>
        <taxon>Bacteria</taxon>
        <taxon>Bacillati</taxon>
        <taxon>Actinomycetota</taxon>
        <taxon>Actinomycetes</taxon>
        <taxon>Kitasatosporales</taxon>
        <taxon>Streptomycetaceae</taxon>
        <taxon>Streptodolium</taxon>
    </lineage>
</organism>
<feature type="transmembrane region" description="Helical" evidence="1">
    <location>
        <begin position="196"/>
        <end position="217"/>
    </location>
</feature>
<feature type="transmembrane region" description="Helical" evidence="1">
    <location>
        <begin position="151"/>
        <end position="175"/>
    </location>
</feature>
<dbReference type="Proteomes" id="UP001551482">
    <property type="component" value="Unassembled WGS sequence"/>
</dbReference>
<protein>
    <submittedName>
        <fullName evidence="2">ABC transporter permease</fullName>
    </submittedName>
</protein>
<dbReference type="PANTHER" id="PTHR37305">
    <property type="entry name" value="INTEGRAL MEMBRANE PROTEIN-RELATED"/>
    <property type="match status" value="1"/>
</dbReference>
<feature type="transmembrane region" description="Helical" evidence="1">
    <location>
        <begin position="51"/>
        <end position="72"/>
    </location>
</feature>
<name>A0ABV3DEX8_9ACTN</name>
<comment type="caution">
    <text evidence="2">The sequence shown here is derived from an EMBL/GenBank/DDBJ whole genome shotgun (WGS) entry which is preliminary data.</text>
</comment>
<dbReference type="EMBL" id="JBEZFP010000024">
    <property type="protein sequence ID" value="MEU8134300.1"/>
    <property type="molecule type" value="Genomic_DNA"/>
</dbReference>
<keyword evidence="1" id="KW-0812">Transmembrane</keyword>
<keyword evidence="3" id="KW-1185">Reference proteome</keyword>